<proteinExistence type="predicted"/>
<keyword evidence="1 3" id="KW-0808">Transferase</keyword>
<dbReference type="AlphaFoldDB" id="A0A7M1VWF3"/>
<evidence type="ECO:0000259" key="2">
    <source>
        <dbReference type="Pfam" id="PF00534"/>
    </source>
</evidence>
<dbReference type="Pfam" id="PF00534">
    <property type="entry name" value="Glycos_transf_1"/>
    <property type="match status" value="1"/>
</dbReference>
<dbReference type="EMBL" id="MT898114">
    <property type="protein sequence ID" value="QOS18744.1"/>
    <property type="molecule type" value="Genomic_DNA"/>
</dbReference>
<accession>A0A7M1VWF3</accession>
<organism evidence="3">
    <name type="scientific">Vibrio parahaemolyticus</name>
    <dbReference type="NCBI Taxonomy" id="670"/>
    <lineage>
        <taxon>Bacteria</taxon>
        <taxon>Pseudomonadati</taxon>
        <taxon>Pseudomonadota</taxon>
        <taxon>Gammaproteobacteria</taxon>
        <taxon>Vibrionales</taxon>
        <taxon>Vibrionaceae</taxon>
        <taxon>Vibrio</taxon>
    </lineage>
</organism>
<dbReference type="GO" id="GO:0009103">
    <property type="term" value="P:lipopolysaccharide biosynthetic process"/>
    <property type="evidence" value="ECO:0007669"/>
    <property type="project" value="TreeGrafter"/>
</dbReference>
<dbReference type="EC" id="2.4.1.290" evidence="3"/>
<name>A0A7M1VWF3_VIBPH</name>
<dbReference type="PANTHER" id="PTHR46401">
    <property type="entry name" value="GLYCOSYLTRANSFERASE WBBK-RELATED"/>
    <property type="match status" value="1"/>
</dbReference>
<dbReference type="RefSeq" id="WP_193290297.1">
    <property type="nucleotide sequence ID" value="NZ_JAESPA010000011.1"/>
</dbReference>
<reference evidence="3" key="1">
    <citation type="submission" date="2020-08" db="EMBL/GenBank/DDBJ databases">
        <title>Genetic structure, function and evolution of capsule biosynthesis loci in Vibrio parahaemolyticus.</title>
        <authorList>
            <person name="Li L."/>
            <person name="Bian S."/>
        </authorList>
    </citation>
    <scope>NUCLEOTIDE SEQUENCE</scope>
    <source>
        <strain evidence="3">VP315</strain>
    </source>
</reference>
<evidence type="ECO:0000256" key="1">
    <source>
        <dbReference type="ARBA" id="ARBA00022679"/>
    </source>
</evidence>
<evidence type="ECO:0000313" key="3">
    <source>
        <dbReference type="EMBL" id="QOS18744.1"/>
    </source>
</evidence>
<dbReference type="GO" id="GO:0102335">
    <property type="term" value="F:N,N'-diacetylbacillosaminyl-diphospho-undecaprenol alpha-1,3-N-acetylgalactosaminyltransferase activity"/>
    <property type="evidence" value="ECO:0007669"/>
    <property type="project" value="UniProtKB-EC"/>
</dbReference>
<dbReference type="CDD" id="cd03808">
    <property type="entry name" value="GT4_CapM-like"/>
    <property type="match status" value="1"/>
</dbReference>
<protein>
    <submittedName>
        <fullName evidence="3">N, N'-diacetylbacillosaminyl-diphospho-undecaprenol alpha-1,3-N-acetylgalactosaminyltransferase</fullName>
        <ecNumber evidence="3">2.4.1.290</ecNumber>
    </submittedName>
</protein>
<sequence>MKTVVVTANTSWYLFNFRKNTFLALLSQGYRVVAIAPEDDYSSKLSRLGVEFHHISIDQGGTNPLKDLYTFYSFLRVYKNVKPNVILNFTPKNNIYSTLAGSFFGAQSINNIAGLGMVFINNGLTARVARLLYRISQPKAHTIFFQNEDDRALFSNFNLVPSNMTDRLPGSGVDLSRFKVSPSVNNGNVIFLLIARMLYDKGVEHYVAAAREMKSIYGDKVEFRLLGFLDVNNPSAVSKGQMDLWVEEGVVNYLGVSDAVEKEITEADCIVLPSFYREGVPKSLLEACAMGKPIITTNNVGCRETVDEGVNGFLCEPRSTKDLVNKLKKMTDLNHFERLEMGCNSRAKVEREFDERIVIAKYLEAIDMALNKPTDSQHYEK</sequence>
<gene>
    <name evidence="3" type="primary">pglA</name>
    <name evidence="3" type="ORF">VP315_00018</name>
</gene>
<feature type="domain" description="Glycosyl transferase family 1" evidence="2">
    <location>
        <begin position="183"/>
        <end position="334"/>
    </location>
</feature>
<dbReference type="SUPFAM" id="SSF53756">
    <property type="entry name" value="UDP-Glycosyltransferase/glycogen phosphorylase"/>
    <property type="match status" value="1"/>
</dbReference>
<dbReference type="InterPro" id="IPR001296">
    <property type="entry name" value="Glyco_trans_1"/>
</dbReference>
<dbReference type="PANTHER" id="PTHR46401:SF2">
    <property type="entry name" value="GLYCOSYLTRANSFERASE WBBK-RELATED"/>
    <property type="match status" value="1"/>
</dbReference>
<keyword evidence="3" id="KW-0328">Glycosyltransferase</keyword>
<dbReference type="Gene3D" id="3.40.50.2000">
    <property type="entry name" value="Glycogen Phosphorylase B"/>
    <property type="match status" value="2"/>
</dbReference>